<protein>
    <submittedName>
        <fullName evidence="1">Uncharacterized protein</fullName>
    </submittedName>
</protein>
<name>A0A5N6E237_ASPPA</name>
<keyword evidence="2" id="KW-1185">Reference proteome</keyword>
<gene>
    <name evidence="1" type="ORF">BDV34DRAFT_184920</name>
</gene>
<proteinExistence type="predicted"/>
<organism evidence="1 2">
    <name type="scientific">Aspergillus parasiticus</name>
    <dbReference type="NCBI Taxonomy" id="5067"/>
    <lineage>
        <taxon>Eukaryota</taxon>
        <taxon>Fungi</taxon>
        <taxon>Dikarya</taxon>
        <taxon>Ascomycota</taxon>
        <taxon>Pezizomycotina</taxon>
        <taxon>Eurotiomycetes</taxon>
        <taxon>Eurotiomycetidae</taxon>
        <taxon>Eurotiales</taxon>
        <taxon>Aspergillaceae</taxon>
        <taxon>Aspergillus</taxon>
        <taxon>Aspergillus subgen. Circumdati</taxon>
    </lineage>
</organism>
<evidence type="ECO:0000313" key="2">
    <source>
        <dbReference type="Proteomes" id="UP000326532"/>
    </source>
</evidence>
<dbReference type="VEuPathDB" id="FungiDB:BDV34DRAFT_184920"/>
<sequence>MGFSSVLGFGGHGSTSMRKGAFCIVLQRTLLIKQKMALTGSICITAHSRSLGTTSLMRWSKWETFRWINDACLREESAQTPLLGFQVRALQHYHGTHLAGTKVETVDISPELAKVRVSILCEID</sequence>
<dbReference type="Proteomes" id="UP000326532">
    <property type="component" value="Unassembled WGS sequence"/>
</dbReference>
<evidence type="ECO:0000313" key="1">
    <source>
        <dbReference type="EMBL" id="KAB8211576.1"/>
    </source>
</evidence>
<reference evidence="1 2" key="1">
    <citation type="submission" date="2019-04" db="EMBL/GenBank/DDBJ databases">
        <title>Fungal friends and foes A comparative genomics study of 23 Aspergillus species from section Flavi.</title>
        <authorList>
            <consortium name="DOE Joint Genome Institute"/>
            <person name="Kjaerbolling I."/>
            <person name="Vesth T.C."/>
            <person name="Frisvad J.C."/>
            <person name="Nybo J.L."/>
            <person name="Theobald S."/>
            <person name="Kildgaard S."/>
            <person name="Petersen T.I."/>
            <person name="Kuo A."/>
            <person name="Sato A."/>
            <person name="Lyhne E.K."/>
            <person name="Kogle M.E."/>
            <person name="Wiebenga A."/>
            <person name="Kun R.S."/>
            <person name="Lubbers R.J."/>
            <person name="Makela M.R."/>
            <person name="Barry K."/>
            <person name="Chovatia M."/>
            <person name="Clum A."/>
            <person name="Daum C."/>
            <person name="Haridas S."/>
            <person name="He G."/>
            <person name="LaButti K."/>
            <person name="Lipzen A."/>
            <person name="Mondo S."/>
            <person name="Pangilinan J."/>
            <person name="Riley R."/>
            <person name="Salamov A."/>
            <person name="Simmons B.A."/>
            <person name="Magnuson J.K."/>
            <person name="Henrissat B."/>
            <person name="Mortensen U.H."/>
            <person name="Larsen T.O."/>
            <person name="De vries R.P."/>
            <person name="Grigoriev I.V."/>
            <person name="Machida M."/>
            <person name="Baker S.E."/>
            <person name="Andersen M.R."/>
        </authorList>
    </citation>
    <scope>NUCLEOTIDE SEQUENCE [LARGE SCALE GENOMIC DNA]</scope>
    <source>
        <strain evidence="1 2">CBS 117618</strain>
    </source>
</reference>
<dbReference type="AlphaFoldDB" id="A0A5N6E237"/>
<accession>A0A5N6E237</accession>
<dbReference type="EMBL" id="ML734938">
    <property type="protein sequence ID" value="KAB8211576.1"/>
    <property type="molecule type" value="Genomic_DNA"/>
</dbReference>